<dbReference type="AlphaFoldDB" id="A0A1V4IJW2"/>
<feature type="region of interest" description="Disordered" evidence="1">
    <location>
        <begin position="59"/>
        <end position="98"/>
    </location>
</feature>
<dbReference type="STRING" id="1450648.CLORY_28760"/>
<keyword evidence="2" id="KW-0472">Membrane</keyword>
<dbReference type="RefSeq" id="WP_079425658.1">
    <property type="nucleotide sequence ID" value="NZ_MZGV01000033.1"/>
</dbReference>
<organism evidence="3 4">
    <name type="scientific">Clostridium oryzae</name>
    <dbReference type="NCBI Taxonomy" id="1450648"/>
    <lineage>
        <taxon>Bacteria</taxon>
        <taxon>Bacillati</taxon>
        <taxon>Bacillota</taxon>
        <taxon>Clostridia</taxon>
        <taxon>Eubacteriales</taxon>
        <taxon>Clostridiaceae</taxon>
        <taxon>Clostridium</taxon>
    </lineage>
</organism>
<keyword evidence="2" id="KW-1133">Transmembrane helix</keyword>
<keyword evidence="2" id="KW-0812">Transmembrane</keyword>
<keyword evidence="4" id="KW-1185">Reference proteome</keyword>
<proteinExistence type="predicted"/>
<dbReference type="EMBL" id="MZGV01000033">
    <property type="protein sequence ID" value="OPJ60301.1"/>
    <property type="molecule type" value="Genomic_DNA"/>
</dbReference>
<dbReference type="OrthoDB" id="1952449at2"/>
<reference evidence="3 4" key="1">
    <citation type="submission" date="2017-03" db="EMBL/GenBank/DDBJ databases">
        <title>Genome sequence of Clostridium oryzae DSM 28571.</title>
        <authorList>
            <person name="Poehlein A."/>
            <person name="Daniel R."/>
        </authorList>
    </citation>
    <scope>NUCLEOTIDE SEQUENCE [LARGE SCALE GENOMIC DNA]</scope>
    <source>
        <strain evidence="3 4">DSM 28571</strain>
    </source>
</reference>
<accession>A0A1V4IJW2</accession>
<dbReference type="Proteomes" id="UP000190080">
    <property type="component" value="Unassembled WGS sequence"/>
</dbReference>
<gene>
    <name evidence="3" type="ORF">CLORY_28760</name>
</gene>
<evidence type="ECO:0000313" key="3">
    <source>
        <dbReference type="EMBL" id="OPJ60301.1"/>
    </source>
</evidence>
<protein>
    <submittedName>
        <fullName evidence="3">Uncharacterized protein</fullName>
    </submittedName>
</protein>
<name>A0A1V4IJW2_9CLOT</name>
<comment type="caution">
    <text evidence="3">The sequence shown here is derived from an EMBL/GenBank/DDBJ whole genome shotgun (WGS) entry which is preliminary data.</text>
</comment>
<feature type="transmembrane region" description="Helical" evidence="2">
    <location>
        <begin position="21"/>
        <end position="42"/>
    </location>
</feature>
<evidence type="ECO:0000256" key="1">
    <source>
        <dbReference type="SAM" id="MobiDB-lite"/>
    </source>
</evidence>
<sequence>MSKPSIFSKDYDRKMKNRKRLQIITIIVLVIGILVMLTRAYVQNWLKVNADKLTNNQKQYVNDTNTNTKKTKSDETQKDAENKKEEEQKPTENKSTINVKFPDGKTVKVDCIDNGETKKISSVVSGGSDKISFNISKSADEAVILDDKQNMYVVDLTGKVTAITKDKYISTRGSVIVKDSYLSMKPNFIWHSNPRFISDGKVAYVTQMPWFRTTQYVYTVDIKTNSHVRIPMVQGNKITFGKLTKKGLEMTVDGNEEYISSKGTIVK</sequence>
<evidence type="ECO:0000256" key="2">
    <source>
        <dbReference type="SAM" id="Phobius"/>
    </source>
</evidence>
<evidence type="ECO:0000313" key="4">
    <source>
        <dbReference type="Proteomes" id="UP000190080"/>
    </source>
</evidence>
<feature type="compositionally biased region" description="Basic and acidic residues" evidence="1">
    <location>
        <begin position="71"/>
        <end position="92"/>
    </location>
</feature>